<dbReference type="EMBL" id="CP076544">
    <property type="protein sequence ID" value="QWS33368.1"/>
    <property type="molecule type" value="Genomic_DNA"/>
</dbReference>
<gene>
    <name evidence="1" type="ORF">KM842_14195</name>
</gene>
<accession>A0ACD1E3D8</accession>
<reference evidence="1" key="1">
    <citation type="submission" date="2021-06" db="EMBL/GenBank/DDBJ databases">
        <authorList>
            <person name="Ellington A.J."/>
            <person name="Bryan N.C."/>
            <person name="Christner B.C."/>
            <person name="Reisch C.R."/>
        </authorList>
    </citation>
    <scope>NUCLEOTIDE SEQUENCE</scope>
    <source>
        <strain evidence="1">L6-1</strain>
    </source>
</reference>
<keyword evidence="2" id="KW-1185">Reference proteome</keyword>
<dbReference type="Proteomes" id="UP000681794">
    <property type="component" value="Chromosome"/>
</dbReference>
<name>A0ACD1E3D8_9MICO</name>
<evidence type="ECO:0000313" key="1">
    <source>
        <dbReference type="EMBL" id="QWS33368.1"/>
    </source>
</evidence>
<evidence type="ECO:0000313" key="2">
    <source>
        <dbReference type="Proteomes" id="UP000681794"/>
    </source>
</evidence>
<protein>
    <submittedName>
        <fullName evidence="1">Amino acid permease</fullName>
    </submittedName>
</protein>
<organism evidence="1 2">
    <name type="scientific">Curtobacterium aetherium</name>
    <dbReference type="NCBI Taxonomy" id="2841594"/>
    <lineage>
        <taxon>Bacteria</taxon>
        <taxon>Bacillati</taxon>
        <taxon>Actinomycetota</taxon>
        <taxon>Actinomycetes</taxon>
        <taxon>Micrococcales</taxon>
        <taxon>Microbacteriaceae</taxon>
        <taxon>Curtobacterium</taxon>
    </lineage>
</organism>
<proteinExistence type="predicted"/>
<sequence>MALRTKSIEASLADADEKGRSLKRSLKTFDIAAMGIAVAVGAGIFSVGANAAANFAGPGVIVSFILAAVTCGLAIMCYAEFASTIPVAGSAYTFTYATMGELLAWIVGWDLILETLTASAVIAKYWGIYLSTAFDVFGVTLPDTIALGPVGFAWGPVLIVAVFTALLAFGTRLSSRVSAVITIIKVAIVLFVIVVGAFFVKAANFTPFIPAAEPTKGAEGSFLTQSLVSFATGSAPAQYGVFGLLAAASLVFFAFIGFDVVATSAEETENPQKTLPRGIFIGLGIVTLLYVGVSIVITGMVSYQRLAQEDTPSLASAFDIVGLPWAAGIIAIGSLIGLTTVVMVLLLGLSRIVFSMSRDGLLPRWFSVTNPKTQTPVRVQVIAGIVVAVLAGFTPVEKLEGLINIGTLSAFVLVSIGIIVLRKSRPDAPRSFRVPWSPVIPILSAVLCFWLMLNLEVETWLRFVVWLAIGFAIYFGYSRRHSRVGRSMRE</sequence>